<feature type="modified residue" description="4-aspartylphosphate" evidence="3">
    <location>
        <position position="168"/>
    </location>
</feature>
<evidence type="ECO:0000313" key="6">
    <source>
        <dbReference type="EMBL" id="QCC86833.1"/>
    </source>
</evidence>
<evidence type="ECO:0000259" key="4">
    <source>
        <dbReference type="PROSITE" id="PS50110"/>
    </source>
</evidence>
<dbReference type="GO" id="GO:1902201">
    <property type="term" value="P:negative regulation of bacterial-type flagellum-dependent cell motility"/>
    <property type="evidence" value="ECO:0007669"/>
    <property type="project" value="TreeGrafter"/>
</dbReference>
<feature type="domain" description="GGDEF" evidence="5">
    <location>
        <begin position="397"/>
        <end position="527"/>
    </location>
</feature>
<protein>
    <recommendedName>
        <fullName evidence="1">diguanylate cyclase</fullName>
        <ecNumber evidence="1">2.7.7.65</ecNumber>
    </recommendedName>
</protein>
<dbReference type="InterPro" id="IPR001789">
    <property type="entry name" value="Sig_transdc_resp-reg_receiver"/>
</dbReference>
<dbReference type="PANTHER" id="PTHR45138">
    <property type="entry name" value="REGULATORY COMPONENTS OF SENSORY TRANSDUCTION SYSTEM"/>
    <property type="match status" value="1"/>
</dbReference>
<dbReference type="FunFam" id="3.30.70.270:FF:000001">
    <property type="entry name" value="Diguanylate cyclase domain protein"/>
    <property type="match status" value="1"/>
</dbReference>
<evidence type="ECO:0000256" key="3">
    <source>
        <dbReference type="PROSITE-ProRule" id="PRU00169"/>
    </source>
</evidence>
<dbReference type="Proteomes" id="UP000297065">
    <property type="component" value="Chromosome"/>
</dbReference>
<dbReference type="GO" id="GO:0000160">
    <property type="term" value="P:phosphorelay signal transduction system"/>
    <property type="evidence" value="ECO:0007669"/>
    <property type="project" value="InterPro"/>
</dbReference>
<accession>A0A4P7UK76</accession>
<dbReference type="Pfam" id="PF00990">
    <property type="entry name" value="GGDEF"/>
    <property type="match status" value="1"/>
</dbReference>
<dbReference type="GO" id="GO:0052621">
    <property type="term" value="F:diguanylate cyclase activity"/>
    <property type="evidence" value="ECO:0007669"/>
    <property type="project" value="UniProtKB-EC"/>
</dbReference>
<dbReference type="Gene3D" id="3.30.70.270">
    <property type="match status" value="1"/>
</dbReference>
<dbReference type="InterPro" id="IPR050469">
    <property type="entry name" value="Diguanylate_Cyclase"/>
</dbReference>
<dbReference type="GO" id="GO:0005886">
    <property type="term" value="C:plasma membrane"/>
    <property type="evidence" value="ECO:0007669"/>
    <property type="project" value="TreeGrafter"/>
</dbReference>
<dbReference type="InterPro" id="IPR000160">
    <property type="entry name" value="GGDEF_dom"/>
</dbReference>
<dbReference type="GO" id="GO:0043709">
    <property type="term" value="P:cell adhesion involved in single-species biofilm formation"/>
    <property type="evidence" value="ECO:0007669"/>
    <property type="project" value="TreeGrafter"/>
</dbReference>
<dbReference type="NCBIfam" id="TIGR00254">
    <property type="entry name" value="GGDEF"/>
    <property type="match status" value="1"/>
</dbReference>
<dbReference type="PROSITE" id="PS50887">
    <property type="entry name" value="GGDEF"/>
    <property type="match status" value="1"/>
</dbReference>
<dbReference type="SMART" id="SM00267">
    <property type="entry name" value="GGDEF"/>
    <property type="match status" value="1"/>
</dbReference>
<dbReference type="InterPro" id="IPR011006">
    <property type="entry name" value="CheY-like_superfamily"/>
</dbReference>
<proteinExistence type="predicted"/>
<evidence type="ECO:0000313" key="7">
    <source>
        <dbReference type="Proteomes" id="UP000297065"/>
    </source>
</evidence>
<feature type="domain" description="Response regulatory" evidence="4">
    <location>
        <begin position="116"/>
        <end position="231"/>
    </location>
</feature>
<reference evidence="6 7" key="1">
    <citation type="submission" date="2019-02" db="EMBL/GenBank/DDBJ databases">
        <title>Complete Genome Sequence of Desulfovibrio desulfuricans IC1, a Sulfonate Utilizing Anaerobe.</title>
        <authorList>
            <person name="Day L.A."/>
            <person name="De Leon K.B."/>
            <person name="Wall J.D."/>
        </authorList>
    </citation>
    <scope>NUCLEOTIDE SEQUENCE [LARGE SCALE GENOMIC DNA]</scope>
    <source>
        <strain evidence="6 7">IC1</strain>
    </source>
</reference>
<dbReference type="SMART" id="SM00448">
    <property type="entry name" value="REC"/>
    <property type="match status" value="2"/>
</dbReference>
<feature type="modified residue" description="4-aspartylphosphate" evidence="3">
    <location>
        <position position="289"/>
    </location>
</feature>
<dbReference type="CDD" id="cd01949">
    <property type="entry name" value="GGDEF"/>
    <property type="match status" value="1"/>
</dbReference>
<dbReference type="EMBL" id="CP036295">
    <property type="protein sequence ID" value="QCC86833.1"/>
    <property type="molecule type" value="Genomic_DNA"/>
</dbReference>
<evidence type="ECO:0000256" key="2">
    <source>
        <dbReference type="ARBA" id="ARBA00034247"/>
    </source>
</evidence>
<dbReference type="SUPFAM" id="SSF55073">
    <property type="entry name" value="Nucleotide cyclase"/>
    <property type="match status" value="1"/>
</dbReference>
<organism evidence="6 7">
    <name type="scientific">Desulfovibrio desulfuricans</name>
    <dbReference type="NCBI Taxonomy" id="876"/>
    <lineage>
        <taxon>Bacteria</taxon>
        <taxon>Pseudomonadati</taxon>
        <taxon>Thermodesulfobacteriota</taxon>
        <taxon>Desulfovibrionia</taxon>
        <taxon>Desulfovibrionales</taxon>
        <taxon>Desulfovibrionaceae</taxon>
        <taxon>Desulfovibrio</taxon>
    </lineage>
</organism>
<dbReference type="PANTHER" id="PTHR45138:SF9">
    <property type="entry name" value="DIGUANYLATE CYCLASE DGCM-RELATED"/>
    <property type="match status" value="1"/>
</dbReference>
<name>A0A4P7UK76_DESDE</name>
<dbReference type="Gene3D" id="3.40.50.2300">
    <property type="match status" value="2"/>
</dbReference>
<dbReference type="EC" id="2.7.7.65" evidence="1"/>
<evidence type="ECO:0000259" key="5">
    <source>
        <dbReference type="PROSITE" id="PS50887"/>
    </source>
</evidence>
<feature type="domain" description="Response regulatory" evidence="4">
    <location>
        <begin position="239"/>
        <end position="354"/>
    </location>
</feature>
<dbReference type="SUPFAM" id="SSF52172">
    <property type="entry name" value="CheY-like"/>
    <property type="match status" value="2"/>
</dbReference>
<dbReference type="InterPro" id="IPR043128">
    <property type="entry name" value="Rev_trsase/Diguanyl_cyclase"/>
</dbReference>
<dbReference type="Pfam" id="PF00072">
    <property type="entry name" value="Response_reg"/>
    <property type="match status" value="2"/>
</dbReference>
<comment type="catalytic activity">
    <reaction evidence="2">
        <text>2 GTP = 3',3'-c-di-GMP + 2 diphosphate</text>
        <dbReference type="Rhea" id="RHEA:24898"/>
        <dbReference type="ChEBI" id="CHEBI:33019"/>
        <dbReference type="ChEBI" id="CHEBI:37565"/>
        <dbReference type="ChEBI" id="CHEBI:58805"/>
        <dbReference type="EC" id="2.7.7.65"/>
    </reaction>
</comment>
<dbReference type="PROSITE" id="PS50110">
    <property type="entry name" value="RESPONSE_REGULATORY"/>
    <property type="match status" value="2"/>
</dbReference>
<gene>
    <name evidence="6" type="ORF">DDIC_13285</name>
</gene>
<sequence length="527" mass="58568">MKAAAAGTTSRQTPHCTAPLSVWRLHSKLIANHNTPILQSGAAMGICQTAPLLYFTPCGAPLRNCNSQNVAPVLTVRTKKNIFKKPSGTRVSHTTNAADRSFCPNPTRHAEAVMQKVLIVEDSRTTARFMAHNLKEQLGLAHDCAENRKTALALLDTDASPYFLALCDLNLPDAPNGEIVSEILARNIPVVVVSAHFDEDIYKRLMLQGVTDYIVKRTPDDMMYLMRVVRRLRANSGVEALIVDDSNLWCMQVSELLRRQRIMAYTANNGIQALRLLRKHPGIRIVLADHYMPGMDGIELTAAIRKTHTMDELSIIVISVGTDAGARFLRSGANDYVFKTSSFEELLCRISMNLDIQDLIRNNRALAERDALTNLLVRRHFFTVAQEAVAEARKKRTPLCAAMIDVDYFKQVNDRYGHLAGDIALRQLGAMLREEFPAPYICGRYGGEEFCVVAPGMDKNDFAHKLESFRTTVSSKPVQIGALSIVISVSIGMAELKANDLETLISAADAQLYTAKREGRDRFVWQP</sequence>
<dbReference type="OrthoDB" id="9778432at2"/>
<dbReference type="AlphaFoldDB" id="A0A4P7UK76"/>
<keyword evidence="3" id="KW-0597">Phosphoprotein</keyword>
<evidence type="ECO:0000256" key="1">
    <source>
        <dbReference type="ARBA" id="ARBA00012528"/>
    </source>
</evidence>
<dbReference type="InterPro" id="IPR029787">
    <property type="entry name" value="Nucleotide_cyclase"/>
</dbReference>